<feature type="region of interest" description="Disordered" evidence="1">
    <location>
        <begin position="595"/>
        <end position="615"/>
    </location>
</feature>
<feature type="compositionally biased region" description="Basic and acidic residues" evidence="1">
    <location>
        <begin position="42"/>
        <end position="54"/>
    </location>
</feature>
<feature type="compositionally biased region" description="Polar residues" evidence="1">
    <location>
        <begin position="377"/>
        <end position="399"/>
    </location>
</feature>
<gene>
    <name evidence="2" type="ORF">POVWA2_033730</name>
</gene>
<dbReference type="Proteomes" id="UP000078550">
    <property type="component" value="Unassembled WGS sequence"/>
</dbReference>
<evidence type="ECO:0000313" key="3">
    <source>
        <dbReference type="Proteomes" id="UP000078550"/>
    </source>
</evidence>
<feature type="region of interest" description="Disordered" evidence="1">
    <location>
        <begin position="349"/>
        <end position="399"/>
    </location>
</feature>
<evidence type="ECO:0000313" key="2">
    <source>
        <dbReference type="EMBL" id="SBT37376.1"/>
    </source>
</evidence>
<feature type="region of interest" description="Disordered" evidence="1">
    <location>
        <begin position="1"/>
        <end position="90"/>
    </location>
</feature>
<evidence type="ECO:0000256" key="1">
    <source>
        <dbReference type="SAM" id="MobiDB-lite"/>
    </source>
</evidence>
<feature type="compositionally biased region" description="Basic and acidic residues" evidence="1">
    <location>
        <begin position="358"/>
        <end position="375"/>
    </location>
</feature>
<dbReference type="AlphaFoldDB" id="A0A1A8Z0G5"/>
<reference evidence="3" key="1">
    <citation type="submission" date="2016-05" db="EMBL/GenBank/DDBJ databases">
        <authorList>
            <person name="Naeem Raeece"/>
        </authorList>
    </citation>
    <scope>NUCLEOTIDE SEQUENCE [LARGE SCALE GENOMIC DNA]</scope>
</reference>
<organism evidence="2 3">
    <name type="scientific">Plasmodium ovale wallikeri</name>
    <dbReference type="NCBI Taxonomy" id="864142"/>
    <lineage>
        <taxon>Eukaryota</taxon>
        <taxon>Sar</taxon>
        <taxon>Alveolata</taxon>
        <taxon>Apicomplexa</taxon>
        <taxon>Aconoidasida</taxon>
        <taxon>Haemosporida</taxon>
        <taxon>Plasmodiidae</taxon>
        <taxon>Plasmodium</taxon>
        <taxon>Plasmodium (Plasmodium)</taxon>
    </lineage>
</organism>
<proteinExistence type="predicted"/>
<accession>A0A1A8Z0G5</accession>
<feature type="compositionally biased region" description="Basic and acidic residues" evidence="1">
    <location>
        <begin position="13"/>
        <end position="33"/>
    </location>
</feature>
<protein>
    <submittedName>
        <fullName evidence="2">Uncharacterized protein</fullName>
    </submittedName>
</protein>
<name>A0A1A8Z0G5_PLAOA</name>
<dbReference type="EMBL" id="FLRE01000128">
    <property type="protein sequence ID" value="SBT37376.1"/>
    <property type="molecule type" value="Genomic_DNA"/>
</dbReference>
<sequence>MGLNSKQAGSAWKKKDEKNNDDQGEEKEKKIDDESFPDLLESTEKIKAELTKDKDKKKKQVKDLKKGEENFVNNNGVGSGGTDKGKGNALNEKKKFGINMFDGVKKNDNNSKKWFDQSNDMNVINSNVVNDNNDSEINQGYILPGFRGKHMIGFKCFLKRGVQTPAPQPPSVPYEESSYFENIDNKTNMQKKYMKMAQQMGQQMGHMINPQMGQLMNQQMGQPIAQSMIQPMNMHQQRNNMNSGMVISQEGGFERNDQGNNRFPPMPQHGMQNGMNVSGVSVSGVSVSGMNVSNMNVGGMNMGSAKVSGGNNSMQKLNNFNRNVKNLGNNNNGEDIMISAKMMINGPGIQGNNMNYSKRNDKKDDNRGFKKKDIDTESNWRNASTGNRNITTNRGITGNRNITENKMNNMNVNSVNSMNNMNSVNSMSNVNNVNNVNSLNSGNNKNVRNYNSNNMNNSQSNVKNNFGNNKMANATFQASTYMSGNNKNIFNKNDELKNSNIFKGNMMNIKNEEKNNKMFKSNIGNLNTNGGTPDVFNKIQPFGNNGNNGNNSGGGNSSSKFDFYKNVFGSGFGLGNKNMSSLDTRKARMREMRNMNEQNKMNEGSPAGLSGRVQQ</sequence>